<dbReference type="SMART" id="SM01057">
    <property type="entry name" value="Carb_anhydrase"/>
    <property type="match status" value="1"/>
</dbReference>
<evidence type="ECO:0000313" key="3">
    <source>
        <dbReference type="EMBL" id="CAD7574892.1"/>
    </source>
</evidence>
<dbReference type="PROSITE" id="PS51144">
    <property type="entry name" value="ALPHA_CA_2"/>
    <property type="match status" value="1"/>
</dbReference>
<dbReference type="GO" id="GO:0006730">
    <property type="term" value="P:one-carbon metabolic process"/>
    <property type="evidence" value="ECO:0007669"/>
    <property type="project" value="TreeGrafter"/>
</dbReference>
<dbReference type="InterPro" id="IPR036398">
    <property type="entry name" value="CA_dom_sf"/>
</dbReference>
<feature type="domain" description="Alpha-carbonic anhydrase" evidence="2">
    <location>
        <begin position="1"/>
        <end position="153"/>
    </location>
</feature>
<proteinExistence type="inferred from homology"/>
<dbReference type="InterPro" id="IPR023561">
    <property type="entry name" value="Carbonic_anhydrase_a-class"/>
</dbReference>
<sequence>MFQRSCEERGEKPLKENQPQSIAFGHGHRQIIYPDTQPPGCALFGSLSSSTLGSLQLVLTSPSSSMTEIRYISLRSLLPDTDYYMTYEGSTTYPGCWETTVWIILNKPIYITKQELYALRQLKQGLEETPKAPLGNNARPIQELFHRTVRTNIDFRKEEVERERRLAREQGSLEADNT</sequence>
<reference evidence="3" key="1">
    <citation type="submission" date="2020-11" db="EMBL/GenBank/DDBJ databases">
        <authorList>
            <person name="Tran Van P."/>
        </authorList>
    </citation>
    <scope>NUCLEOTIDE SEQUENCE</scope>
</reference>
<gene>
    <name evidence="3" type="ORF">TCMB3V08_LOCUS7496</name>
</gene>
<organism evidence="3">
    <name type="scientific">Timema californicum</name>
    <name type="common">California timema</name>
    <name type="synonym">Walking stick</name>
    <dbReference type="NCBI Taxonomy" id="61474"/>
    <lineage>
        <taxon>Eukaryota</taxon>
        <taxon>Metazoa</taxon>
        <taxon>Ecdysozoa</taxon>
        <taxon>Arthropoda</taxon>
        <taxon>Hexapoda</taxon>
        <taxon>Insecta</taxon>
        <taxon>Pterygota</taxon>
        <taxon>Neoptera</taxon>
        <taxon>Polyneoptera</taxon>
        <taxon>Phasmatodea</taxon>
        <taxon>Timematodea</taxon>
        <taxon>Timematoidea</taxon>
        <taxon>Timematidae</taxon>
        <taxon>Timema</taxon>
    </lineage>
</organism>
<comment type="similarity">
    <text evidence="1">Belongs to the alpha-carbonic anhydrase family.</text>
</comment>
<evidence type="ECO:0000256" key="1">
    <source>
        <dbReference type="ARBA" id="ARBA00010718"/>
    </source>
</evidence>
<dbReference type="EMBL" id="OE182724">
    <property type="protein sequence ID" value="CAD7574892.1"/>
    <property type="molecule type" value="Genomic_DNA"/>
</dbReference>
<dbReference type="Gene3D" id="3.10.200.10">
    <property type="entry name" value="Alpha carbonic anhydrase"/>
    <property type="match status" value="1"/>
</dbReference>
<dbReference type="GO" id="GO:0004089">
    <property type="term" value="F:carbonate dehydratase activity"/>
    <property type="evidence" value="ECO:0007669"/>
    <property type="project" value="InterPro"/>
</dbReference>
<name>A0A7R9J8X6_TIMCA</name>
<dbReference type="Pfam" id="PF00194">
    <property type="entry name" value="Carb_anhydrase"/>
    <property type="match status" value="1"/>
</dbReference>
<dbReference type="PANTHER" id="PTHR18952:SF228">
    <property type="entry name" value="CARBONIC ANHYDRASE-RELATED PROTEIN A, ISOFORM B"/>
    <property type="match status" value="1"/>
</dbReference>
<evidence type="ECO:0000259" key="2">
    <source>
        <dbReference type="PROSITE" id="PS51144"/>
    </source>
</evidence>
<dbReference type="AlphaFoldDB" id="A0A7R9J8X6"/>
<protein>
    <submittedName>
        <fullName evidence="3">(California timema) hypothetical protein</fullName>
    </submittedName>
</protein>
<dbReference type="GO" id="GO:0008270">
    <property type="term" value="F:zinc ion binding"/>
    <property type="evidence" value="ECO:0007669"/>
    <property type="project" value="InterPro"/>
</dbReference>
<dbReference type="PANTHER" id="PTHR18952">
    <property type="entry name" value="CARBONIC ANHYDRASE"/>
    <property type="match status" value="1"/>
</dbReference>
<accession>A0A7R9J8X6</accession>
<dbReference type="InterPro" id="IPR001148">
    <property type="entry name" value="CA_dom"/>
</dbReference>
<dbReference type="SUPFAM" id="SSF51069">
    <property type="entry name" value="Carbonic anhydrase"/>
    <property type="match status" value="1"/>
</dbReference>